<dbReference type="Gene3D" id="3.90.79.10">
    <property type="entry name" value="Nucleoside Triphosphate Pyrophosphohydrolase"/>
    <property type="match status" value="1"/>
</dbReference>
<accession>A0A6H1ZUM8</accession>
<dbReference type="AlphaFoldDB" id="A0A6H1ZUM8"/>
<name>A0A6H1ZUM8_9ZZZZ</name>
<dbReference type="InterPro" id="IPR015797">
    <property type="entry name" value="NUDIX_hydrolase-like_dom_sf"/>
</dbReference>
<dbReference type="GO" id="GO:0016787">
    <property type="term" value="F:hydrolase activity"/>
    <property type="evidence" value="ECO:0007669"/>
    <property type="project" value="UniProtKB-KW"/>
</dbReference>
<dbReference type="InterPro" id="IPR020084">
    <property type="entry name" value="NUDIX_hydrolase_CS"/>
</dbReference>
<evidence type="ECO:0000313" key="3">
    <source>
        <dbReference type="EMBL" id="QJA51633.1"/>
    </source>
</evidence>
<protein>
    <recommendedName>
        <fullName evidence="2">Nudix hydrolase domain-containing protein</fullName>
    </recommendedName>
</protein>
<organism evidence="3">
    <name type="scientific">viral metagenome</name>
    <dbReference type="NCBI Taxonomy" id="1070528"/>
    <lineage>
        <taxon>unclassified sequences</taxon>
        <taxon>metagenomes</taxon>
        <taxon>organismal metagenomes</taxon>
    </lineage>
</organism>
<dbReference type="PROSITE" id="PS00893">
    <property type="entry name" value="NUDIX_BOX"/>
    <property type="match status" value="1"/>
</dbReference>
<dbReference type="PROSITE" id="PS51462">
    <property type="entry name" value="NUDIX"/>
    <property type="match status" value="1"/>
</dbReference>
<evidence type="ECO:0000256" key="1">
    <source>
        <dbReference type="ARBA" id="ARBA00022801"/>
    </source>
</evidence>
<proteinExistence type="predicted"/>
<gene>
    <name evidence="3" type="ORF">TM448A02234_0004</name>
</gene>
<feature type="domain" description="Nudix hydrolase" evidence="2">
    <location>
        <begin position="1"/>
        <end position="124"/>
    </location>
</feature>
<dbReference type="InterPro" id="IPR000086">
    <property type="entry name" value="NUDIX_hydrolase_dom"/>
</dbReference>
<sequence>MKEYVVGFAFNNNCSEVLLIHKIKPEWQKGEVNGIGGKLEKDEHFYDCMVREFKEETGVGTDSSDWTHYCTLSGEDFKVYFFYIIGGIEDASSIEDEKIEWFNIYKLPYNIISNLMWLIPLALDCDLQKSHDEKLFLIGKYS</sequence>
<dbReference type="EMBL" id="MT144279">
    <property type="protein sequence ID" value="QJA51633.1"/>
    <property type="molecule type" value="Genomic_DNA"/>
</dbReference>
<evidence type="ECO:0000259" key="2">
    <source>
        <dbReference type="PROSITE" id="PS51462"/>
    </source>
</evidence>
<keyword evidence="1" id="KW-0378">Hydrolase</keyword>
<dbReference type="Pfam" id="PF00293">
    <property type="entry name" value="NUDIX"/>
    <property type="match status" value="1"/>
</dbReference>
<dbReference type="SUPFAM" id="SSF55811">
    <property type="entry name" value="Nudix"/>
    <property type="match status" value="1"/>
</dbReference>
<reference evidence="3" key="1">
    <citation type="submission" date="2020-03" db="EMBL/GenBank/DDBJ databases">
        <title>The deep terrestrial virosphere.</title>
        <authorList>
            <person name="Holmfeldt K."/>
            <person name="Nilsson E."/>
            <person name="Simone D."/>
            <person name="Lopez-Fernandez M."/>
            <person name="Wu X."/>
            <person name="de Brujin I."/>
            <person name="Lundin D."/>
            <person name="Andersson A."/>
            <person name="Bertilsson S."/>
            <person name="Dopson M."/>
        </authorList>
    </citation>
    <scope>NUCLEOTIDE SEQUENCE</scope>
    <source>
        <strain evidence="3">TM448A02234</strain>
    </source>
</reference>